<proteinExistence type="inferred from homology"/>
<comment type="catalytic activity">
    <reaction evidence="10">
        <text>O-phospho-L-seryl-[protein] + H2O = L-seryl-[protein] + phosphate</text>
        <dbReference type="Rhea" id="RHEA:20629"/>
        <dbReference type="Rhea" id="RHEA-COMP:9863"/>
        <dbReference type="Rhea" id="RHEA-COMP:11604"/>
        <dbReference type="ChEBI" id="CHEBI:15377"/>
        <dbReference type="ChEBI" id="CHEBI:29999"/>
        <dbReference type="ChEBI" id="CHEBI:43474"/>
        <dbReference type="ChEBI" id="CHEBI:83421"/>
        <dbReference type="EC" id="3.1.3.16"/>
    </reaction>
</comment>
<keyword evidence="8 12" id="KW-0904">Protein phosphatase</keyword>
<evidence type="ECO:0000256" key="11">
    <source>
        <dbReference type="ARBA" id="ARBA00048336"/>
    </source>
</evidence>
<dbReference type="GO" id="GO:0046872">
    <property type="term" value="F:metal ion binding"/>
    <property type="evidence" value="ECO:0007669"/>
    <property type="project" value="UniProtKB-KW"/>
</dbReference>
<dbReference type="PROSITE" id="PS51746">
    <property type="entry name" value="PPM_2"/>
    <property type="match status" value="1"/>
</dbReference>
<evidence type="ECO:0000256" key="6">
    <source>
        <dbReference type="ARBA" id="ARBA00022801"/>
    </source>
</evidence>
<dbReference type="HOGENOM" id="CLU_013173_5_0_1"/>
<feature type="domain" description="PPM-type phosphatase" evidence="14">
    <location>
        <begin position="128"/>
        <end position="398"/>
    </location>
</feature>
<keyword evidence="16" id="KW-1185">Reference proteome</keyword>
<dbReference type="InterPro" id="IPR001932">
    <property type="entry name" value="PPM-type_phosphatase-like_dom"/>
</dbReference>
<feature type="compositionally biased region" description="Low complexity" evidence="13">
    <location>
        <begin position="197"/>
        <end position="210"/>
    </location>
</feature>
<dbReference type="eggNOG" id="KOG0698">
    <property type="taxonomic scope" value="Eukaryota"/>
</dbReference>
<evidence type="ECO:0000256" key="8">
    <source>
        <dbReference type="ARBA" id="ARBA00022912"/>
    </source>
</evidence>
<dbReference type="Pfam" id="PF00481">
    <property type="entry name" value="PP2C"/>
    <property type="match status" value="1"/>
</dbReference>
<evidence type="ECO:0000256" key="4">
    <source>
        <dbReference type="ARBA" id="ARBA00013081"/>
    </source>
</evidence>
<dbReference type="SMART" id="SM00332">
    <property type="entry name" value="PP2Cc"/>
    <property type="match status" value="1"/>
</dbReference>
<keyword evidence="6 12" id="KW-0378">Hydrolase</keyword>
<evidence type="ECO:0000256" key="2">
    <source>
        <dbReference type="ARBA" id="ARBA00001946"/>
    </source>
</evidence>
<dbReference type="Gramene" id="LPERR11G07090.1">
    <property type="protein sequence ID" value="LPERR11G07090.1"/>
    <property type="gene ID" value="LPERR11G07090"/>
</dbReference>
<keyword evidence="9" id="KW-0464">Manganese</keyword>
<comment type="catalytic activity">
    <reaction evidence="11">
        <text>O-phospho-L-threonyl-[protein] + H2O = L-threonyl-[protein] + phosphate</text>
        <dbReference type="Rhea" id="RHEA:47004"/>
        <dbReference type="Rhea" id="RHEA-COMP:11060"/>
        <dbReference type="Rhea" id="RHEA-COMP:11605"/>
        <dbReference type="ChEBI" id="CHEBI:15377"/>
        <dbReference type="ChEBI" id="CHEBI:30013"/>
        <dbReference type="ChEBI" id="CHEBI:43474"/>
        <dbReference type="ChEBI" id="CHEBI:61977"/>
        <dbReference type="EC" id="3.1.3.16"/>
    </reaction>
</comment>
<dbReference type="InterPro" id="IPR015655">
    <property type="entry name" value="PP2C"/>
</dbReference>
<reference evidence="15 16" key="1">
    <citation type="submission" date="2012-08" db="EMBL/GenBank/DDBJ databases">
        <title>Oryza genome evolution.</title>
        <authorList>
            <person name="Wing R.A."/>
        </authorList>
    </citation>
    <scope>NUCLEOTIDE SEQUENCE</scope>
</reference>
<evidence type="ECO:0000256" key="12">
    <source>
        <dbReference type="RuleBase" id="RU003465"/>
    </source>
</evidence>
<evidence type="ECO:0000313" key="16">
    <source>
        <dbReference type="Proteomes" id="UP000032180"/>
    </source>
</evidence>
<evidence type="ECO:0000256" key="1">
    <source>
        <dbReference type="ARBA" id="ARBA00001936"/>
    </source>
</evidence>
<dbReference type="GO" id="GO:0004722">
    <property type="term" value="F:protein serine/threonine phosphatase activity"/>
    <property type="evidence" value="ECO:0007669"/>
    <property type="project" value="UniProtKB-EC"/>
</dbReference>
<dbReference type="PANTHER" id="PTHR47992">
    <property type="entry name" value="PROTEIN PHOSPHATASE"/>
    <property type="match status" value="1"/>
</dbReference>
<accession>A0A0D9XQQ3</accession>
<dbReference type="STRING" id="77586.A0A0D9XQQ3"/>
<dbReference type="EnsemblPlants" id="LPERR11G07090.1">
    <property type="protein sequence ID" value="LPERR11G07090.1"/>
    <property type="gene ID" value="LPERR11G07090"/>
</dbReference>
<reference evidence="15" key="3">
    <citation type="submission" date="2015-04" db="UniProtKB">
        <authorList>
            <consortium name="EnsemblPlants"/>
        </authorList>
    </citation>
    <scope>IDENTIFICATION</scope>
</reference>
<dbReference type="EC" id="3.1.3.16" evidence="4"/>
<dbReference type="InterPro" id="IPR036457">
    <property type="entry name" value="PPM-type-like_dom_sf"/>
</dbReference>
<dbReference type="PROSITE" id="PS01032">
    <property type="entry name" value="PPM_1"/>
    <property type="match status" value="1"/>
</dbReference>
<dbReference type="Gene3D" id="3.60.40.10">
    <property type="entry name" value="PPM-type phosphatase domain"/>
    <property type="match status" value="1"/>
</dbReference>
<dbReference type="CDD" id="cd00143">
    <property type="entry name" value="PP2Cc"/>
    <property type="match status" value="1"/>
</dbReference>
<dbReference type="SUPFAM" id="SSF81606">
    <property type="entry name" value="PP2C-like"/>
    <property type="match status" value="1"/>
</dbReference>
<comment type="cofactor">
    <cofactor evidence="1">
        <name>Mn(2+)</name>
        <dbReference type="ChEBI" id="CHEBI:29035"/>
    </cofactor>
</comment>
<evidence type="ECO:0000259" key="14">
    <source>
        <dbReference type="PROSITE" id="PS51746"/>
    </source>
</evidence>
<evidence type="ECO:0000256" key="13">
    <source>
        <dbReference type="SAM" id="MobiDB-lite"/>
    </source>
</evidence>
<evidence type="ECO:0000256" key="3">
    <source>
        <dbReference type="ARBA" id="ARBA00006702"/>
    </source>
</evidence>
<protein>
    <recommendedName>
        <fullName evidence="4">protein-serine/threonine phosphatase</fullName>
        <ecNumber evidence="4">3.1.3.16</ecNumber>
    </recommendedName>
</protein>
<organism evidence="15 16">
    <name type="scientific">Leersia perrieri</name>
    <dbReference type="NCBI Taxonomy" id="77586"/>
    <lineage>
        <taxon>Eukaryota</taxon>
        <taxon>Viridiplantae</taxon>
        <taxon>Streptophyta</taxon>
        <taxon>Embryophyta</taxon>
        <taxon>Tracheophyta</taxon>
        <taxon>Spermatophyta</taxon>
        <taxon>Magnoliopsida</taxon>
        <taxon>Liliopsida</taxon>
        <taxon>Poales</taxon>
        <taxon>Poaceae</taxon>
        <taxon>BOP clade</taxon>
        <taxon>Oryzoideae</taxon>
        <taxon>Oryzeae</taxon>
        <taxon>Oryzinae</taxon>
        <taxon>Leersia</taxon>
    </lineage>
</organism>
<comment type="cofactor">
    <cofactor evidence="2">
        <name>Mg(2+)</name>
        <dbReference type="ChEBI" id="CHEBI:18420"/>
    </cofactor>
</comment>
<comment type="similarity">
    <text evidence="3 12">Belongs to the PP2C family.</text>
</comment>
<keyword evidence="5" id="KW-0479">Metal-binding</keyword>
<evidence type="ECO:0000256" key="7">
    <source>
        <dbReference type="ARBA" id="ARBA00022842"/>
    </source>
</evidence>
<dbReference type="AlphaFoldDB" id="A0A0D9XQQ3"/>
<reference evidence="16" key="2">
    <citation type="submission" date="2013-12" db="EMBL/GenBank/DDBJ databases">
        <authorList>
            <person name="Yu Y."/>
            <person name="Lee S."/>
            <person name="de Baynast K."/>
            <person name="Wissotski M."/>
            <person name="Liu L."/>
            <person name="Talag J."/>
            <person name="Goicoechea J."/>
            <person name="Angelova A."/>
            <person name="Jetty R."/>
            <person name="Kudrna D."/>
            <person name="Golser W."/>
            <person name="Rivera L."/>
            <person name="Zhang J."/>
            <person name="Wing R."/>
        </authorList>
    </citation>
    <scope>NUCLEOTIDE SEQUENCE</scope>
</reference>
<dbReference type="Proteomes" id="UP000032180">
    <property type="component" value="Chromosome 11"/>
</dbReference>
<dbReference type="InterPro" id="IPR000222">
    <property type="entry name" value="PP2C_BS"/>
</dbReference>
<evidence type="ECO:0000256" key="10">
    <source>
        <dbReference type="ARBA" id="ARBA00047761"/>
    </source>
</evidence>
<sequence>MPSMLCCSPVPVPSPAIGGVGLVTTPPPAPPLSLRRKVHVQDHDLILPAVAVMAVNNPACDAGEVMIEEAMPVTSAAAPTKKKKNAARWRPPRLIVPVVCDAGEEAMAVAAMAEKGKEEEVVEVEGEGFWLASRRGMRHAMEDGYGVITHKIDGHSKMSFYGVYDGHGGRAAVDFVADRLGSNVVAAAEKAKRSSSEEASPSSSSSPAAATADHVVDAIRAAYLATDSEFLSKGARGGACAATALVMDGDLYVANVGDCRAVLSRHGAATAVTSDHTPARDDERSRIHTSGGYVSCGSNGVWRVQDSLAVTRAFGDGGLKRWVVAEPEVTTTRLAGAGEFLVLASDGLWNKVSNQEAVDAVAAAAAGGEHSVEPCRRLVEMARRRGSRDDVTVMVVDLRRFLTC</sequence>
<keyword evidence="7" id="KW-0460">Magnesium</keyword>
<evidence type="ECO:0000256" key="9">
    <source>
        <dbReference type="ARBA" id="ARBA00023211"/>
    </source>
</evidence>
<feature type="region of interest" description="Disordered" evidence="13">
    <location>
        <begin position="191"/>
        <end position="210"/>
    </location>
</feature>
<evidence type="ECO:0000256" key="5">
    <source>
        <dbReference type="ARBA" id="ARBA00022723"/>
    </source>
</evidence>
<evidence type="ECO:0000313" key="15">
    <source>
        <dbReference type="EnsemblPlants" id="LPERR11G07090.1"/>
    </source>
</evidence>
<name>A0A0D9XQQ3_9ORYZ</name>
<dbReference type="FunFam" id="3.60.40.10:FF:000079">
    <property type="entry name" value="Probable protein phosphatase 2C 74"/>
    <property type="match status" value="1"/>
</dbReference>